<keyword evidence="2" id="KW-1185">Reference proteome</keyword>
<proteinExistence type="predicted"/>
<evidence type="ECO:0000313" key="1">
    <source>
        <dbReference type="EMBL" id="KAJ3660291.1"/>
    </source>
</evidence>
<comment type="caution">
    <text evidence="1">The sequence shown here is derived from an EMBL/GenBank/DDBJ whole genome shotgun (WGS) entry which is preliminary data.</text>
</comment>
<organism evidence="1 2">
    <name type="scientific">Zophobas morio</name>
    <dbReference type="NCBI Taxonomy" id="2755281"/>
    <lineage>
        <taxon>Eukaryota</taxon>
        <taxon>Metazoa</taxon>
        <taxon>Ecdysozoa</taxon>
        <taxon>Arthropoda</taxon>
        <taxon>Hexapoda</taxon>
        <taxon>Insecta</taxon>
        <taxon>Pterygota</taxon>
        <taxon>Neoptera</taxon>
        <taxon>Endopterygota</taxon>
        <taxon>Coleoptera</taxon>
        <taxon>Polyphaga</taxon>
        <taxon>Cucujiformia</taxon>
        <taxon>Tenebrionidae</taxon>
        <taxon>Zophobas</taxon>
    </lineage>
</organism>
<accession>A0AA38MKX2</accession>
<evidence type="ECO:0000313" key="2">
    <source>
        <dbReference type="Proteomes" id="UP001168821"/>
    </source>
</evidence>
<reference evidence="1" key="1">
    <citation type="journal article" date="2023" name="G3 (Bethesda)">
        <title>Whole genome assemblies of Zophobas morio and Tenebrio molitor.</title>
        <authorList>
            <person name="Kaur S."/>
            <person name="Stinson S.A."/>
            <person name="diCenzo G.C."/>
        </authorList>
    </citation>
    <scope>NUCLEOTIDE SEQUENCE</scope>
    <source>
        <strain evidence="1">QUZm001</strain>
    </source>
</reference>
<dbReference type="EMBL" id="JALNTZ010000002">
    <property type="protein sequence ID" value="KAJ3660291.1"/>
    <property type="molecule type" value="Genomic_DNA"/>
</dbReference>
<dbReference type="Proteomes" id="UP001168821">
    <property type="component" value="Unassembled WGS sequence"/>
</dbReference>
<sequence length="100" mass="11628">MWYRQRYFPKWALRGLPDDELPESVSSCLFSPLVHVDLNPCHHMARTHKPGTSALYGPSPHSAHAPEFEYRSLFIFYLKFYGATIKFTAPFHSKTLKFPL</sequence>
<dbReference type="AlphaFoldDB" id="A0AA38MKX2"/>
<gene>
    <name evidence="1" type="ORF">Zmor_004746</name>
</gene>
<name>A0AA38MKX2_9CUCU</name>
<protein>
    <submittedName>
        <fullName evidence="1">Uncharacterized protein</fullName>
    </submittedName>
</protein>